<proteinExistence type="predicted"/>
<dbReference type="OrthoDB" id="8062037at2759"/>
<dbReference type="AlphaFoldDB" id="A0A5J4ZUA3"/>
<dbReference type="GO" id="GO:0016740">
    <property type="term" value="F:transferase activity"/>
    <property type="evidence" value="ECO:0007669"/>
    <property type="project" value="InterPro"/>
</dbReference>
<dbReference type="EMBL" id="CM018049">
    <property type="protein sequence ID" value="KAA8520691.1"/>
    <property type="molecule type" value="Genomic_DNA"/>
</dbReference>
<keyword evidence="1" id="KW-0812">Transmembrane</keyword>
<dbReference type="GO" id="GO:0016567">
    <property type="term" value="P:protein ubiquitination"/>
    <property type="evidence" value="ECO:0007669"/>
    <property type="project" value="InterPro"/>
</dbReference>
<reference evidence="2 3" key="1">
    <citation type="submission" date="2019-09" db="EMBL/GenBank/DDBJ databases">
        <title>A chromosome-level genome assembly of the Chinese tupelo Nyssa sinensis.</title>
        <authorList>
            <person name="Yang X."/>
            <person name="Kang M."/>
            <person name="Yang Y."/>
            <person name="Xiong H."/>
            <person name="Wang M."/>
            <person name="Zhang Z."/>
            <person name="Wang Z."/>
            <person name="Wu H."/>
            <person name="Ma T."/>
            <person name="Liu J."/>
            <person name="Xi Z."/>
        </authorList>
    </citation>
    <scope>NUCLEOTIDE SEQUENCE [LARGE SCALE GENOMIC DNA]</scope>
    <source>
        <strain evidence="2">J267</strain>
        <tissue evidence="2">Leaf</tissue>
    </source>
</reference>
<keyword evidence="1" id="KW-0472">Membrane</keyword>
<dbReference type="InterPro" id="IPR044289">
    <property type="entry name" value="ATL67-70"/>
</dbReference>
<dbReference type="PANTHER" id="PTHR46592:SF6">
    <property type="entry name" value="RING-H2 FINGER PROTEIN ATL67"/>
    <property type="match status" value="1"/>
</dbReference>
<name>A0A5J4ZUA3_9ASTE</name>
<evidence type="ECO:0000313" key="2">
    <source>
        <dbReference type="EMBL" id="KAA8520691.1"/>
    </source>
</evidence>
<sequence>MNNFGLGYSIAIALGFLILLSTVLLASYVCYRANRQRLHHPNQNPNPNPNNFDNGIMIPRIIFVAEDDDDDNSHENVVVGLDQAVINSYPIFPFSKDRDRGHAERVLSGLPEFATANAAVDAALRGRAAFSIFGWSEEEMMIVL</sequence>
<accession>A0A5J4ZUA3</accession>
<evidence type="ECO:0000313" key="3">
    <source>
        <dbReference type="Proteomes" id="UP000325577"/>
    </source>
</evidence>
<protein>
    <submittedName>
        <fullName evidence="2">Uncharacterized protein</fullName>
    </submittedName>
</protein>
<evidence type="ECO:0000256" key="1">
    <source>
        <dbReference type="SAM" id="Phobius"/>
    </source>
</evidence>
<feature type="transmembrane region" description="Helical" evidence="1">
    <location>
        <begin position="6"/>
        <end position="31"/>
    </location>
</feature>
<keyword evidence="3" id="KW-1185">Reference proteome</keyword>
<dbReference type="Proteomes" id="UP000325577">
    <property type="component" value="Linkage Group LG6"/>
</dbReference>
<gene>
    <name evidence="2" type="ORF">F0562_015037</name>
</gene>
<keyword evidence="1" id="KW-1133">Transmembrane helix</keyword>
<organism evidence="2 3">
    <name type="scientific">Nyssa sinensis</name>
    <dbReference type="NCBI Taxonomy" id="561372"/>
    <lineage>
        <taxon>Eukaryota</taxon>
        <taxon>Viridiplantae</taxon>
        <taxon>Streptophyta</taxon>
        <taxon>Embryophyta</taxon>
        <taxon>Tracheophyta</taxon>
        <taxon>Spermatophyta</taxon>
        <taxon>Magnoliopsida</taxon>
        <taxon>eudicotyledons</taxon>
        <taxon>Gunneridae</taxon>
        <taxon>Pentapetalae</taxon>
        <taxon>asterids</taxon>
        <taxon>Cornales</taxon>
        <taxon>Nyssaceae</taxon>
        <taxon>Nyssa</taxon>
    </lineage>
</organism>
<dbReference type="PANTHER" id="PTHR46592">
    <property type="entry name" value="RING-H2 FINGER PROTEIN ATL67"/>
    <property type="match status" value="1"/>
</dbReference>